<keyword evidence="4" id="KW-1185">Reference proteome</keyword>
<reference evidence="3 4" key="1">
    <citation type="journal article" name="Sci. Rep.">
        <title>Genome-scale phylogenetic analyses confirm Olpidium as the closest living zoosporic fungus to the non-flagellated, terrestrial fungi.</title>
        <authorList>
            <person name="Chang Y."/>
            <person name="Rochon D."/>
            <person name="Sekimoto S."/>
            <person name="Wang Y."/>
            <person name="Chovatia M."/>
            <person name="Sandor L."/>
            <person name="Salamov A."/>
            <person name="Grigoriev I.V."/>
            <person name="Stajich J.E."/>
            <person name="Spatafora J.W."/>
        </authorList>
    </citation>
    <scope>NUCLEOTIDE SEQUENCE [LARGE SCALE GENOMIC DNA]</scope>
    <source>
        <strain evidence="3">S191</strain>
    </source>
</reference>
<dbReference type="AlphaFoldDB" id="A0A8H7ZPM2"/>
<evidence type="ECO:0000256" key="1">
    <source>
        <dbReference type="SAM" id="MobiDB-lite"/>
    </source>
</evidence>
<sequence length="137" mass="14462">MVLDIRSLIGHRAKVQDIPKVTSLVESRLRSAFDSQLVYPMRRVIPLPSLWTNVDRHLRESAEEEEQQEPPAPAEPVAPSAARGEPGELSAEDDGNASGAAILGNSPQPDSAGAAGAAAVDLDGGRISRDGITADCR</sequence>
<dbReference type="InterPro" id="IPR019411">
    <property type="entry name" value="MMM1_dom"/>
</dbReference>
<accession>A0A8H7ZPM2</accession>
<dbReference type="Proteomes" id="UP000673691">
    <property type="component" value="Unassembled WGS sequence"/>
</dbReference>
<feature type="non-terminal residue" evidence="3">
    <location>
        <position position="137"/>
    </location>
</feature>
<protein>
    <recommendedName>
        <fullName evidence="2">MMM1 domain-containing protein</fullName>
    </recommendedName>
</protein>
<dbReference type="Pfam" id="PF10296">
    <property type="entry name" value="MMM1"/>
    <property type="match status" value="1"/>
</dbReference>
<proteinExistence type="predicted"/>
<name>A0A8H7ZPM2_9FUNG</name>
<evidence type="ECO:0000259" key="2">
    <source>
        <dbReference type="Pfam" id="PF10296"/>
    </source>
</evidence>
<organism evidence="3 4">
    <name type="scientific">Olpidium bornovanus</name>
    <dbReference type="NCBI Taxonomy" id="278681"/>
    <lineage>
        <taxon>Eukaryota</taxon>
        <taxon>Fungi</taxon>
        <taxon>Fungi incertae sedis</taxon>
        <taxon>Olpidiomycota</taxon>
        <taxon>Olpidiomycotina</taxon>
        <taxon>Olpidiomycetes</taxon>
        <taxon>Olpidiales</taxon>
        <taxon>Olpidiaceae</taxon>
        <taxon>Olpidium</taxon>
    </lineage>
</organism>
<feature type="domain" description="MMM1" evidence="2">
    <location>
        <begin position="2"/>
        <end position="53"/>
    </location>
</feature>
<gene>
    <name evidence="3" type="ORF">BJ554DRAFT_3021</name>
</gene>
<evidence type="ECO:0000313" key="4">
    <source>
        <dbReference type="Proteomes" id="UP000673691"/>
    </source>
</evidence>
<feature type="region of interest" description="Disordered" evidence="1">
    <location>
        <begin position="58"/>
        <end position="137"/>
    </location>
</feature>
<dbReference type="OrthoDB" id="5599157at2759"/>
<dbReference type="EMBL" id="JAEFCI010010688">
    <property type="protein sequence ID" value="KAG5457066.1"/>
    <property type="molecule type" value="Genomic_DNA"/>
</dbReference>
<evidence type="ECO:0000313" key="3">
    <source>
        <dbReference type="EMBL" id="KAG5457066.1"/>
    </source>
</evidence>
<comment type="caution">
    <text evidence="3">The sequence shown here is derived from an EMBL/GenBank/DDBJ whole genome shotgun (WGS) entry which is preliminary data.</text>
</comment>